<dbReference type="Pfam" id="PF02295">
    <property type="entry name" value="z-alpha"/>
    <property type="match status" value="1"/>
</dbReference>
<comment type="caution">
    <text evidence="3">The sequence shown here is derived from an EMBL/GenBank/DDBJ whole genome shotgun (WGS) entry which is preliminary data.</text>
</comment>
<feature type="domain" description="Z-binding" evidence="2">
    <location>
        <begin position="2"/>
        <end position="48"/>
    </location>
</feature>
<dbReference type="SUPFAM" id="SSF46785">
    <property type="entry name" value="Winged helix' DNA-binding domain"/>
    <property type="match status" value="1"/>
</dbReference>
<protein>
    <submittedName>
        <fullName evidence="3">Winged helix-turn-helix transcriptional regulator</fullName>
    </submittedName>
</protein>
<keyword evidence="1" id="KW-0694">RNA-binding</keyword>
<dbReference type="InterPro" id="IPR036388">
    <property type="entry name" value="WH-like_DNA-bd_sf"/>
</dbReference>
<dbReference type="Proteomes" id="UP000772812">
    <property type="component" value="Unassembled WGS sequence"/>
</dbReference>
<accession>A0ABS1GFM9</accession>
<gene>
    <name evidence="3" type="ORF">GWK41_01475</name>
</gene>
<dbReference type="InterPro" id="IPR042371">
    <property type="entry name" value="Z_dom"/>
</dbReference>
<name>A0ABS1GFM9_9AQUI</name>
<sequence length="59" mass="6579">MSVEQKVLDAMKKAGKPLKTGEIAELTGLDKKEVEKVIKKLKKEGKIESPKRCYYAPSS</sequence>
<evidence type="ECO:0000313" key="4">
    <source>
        <dbReference type="Proteomes" id="UP000772812"/>
    </source>
</evidence>
<organism evidence="3 4">
    <name type="scientific">Persephonella atlantica</name>
    <dbReference type="NCBI Taxonomy" id="2699429"/>
    <lineage>
        <taxon>Bacteria</taxon>
        <taxon>Pseudomonadati</taxon>
        <taxon>Aquificota</taxon>
        <taxon>Aquificia</taxon>
        <taxon>Aquificales</taxon>
        <taxon>Hydrogenothermaceae</taxon>
        <taxon>Persephonella</taxon>
    </lineage>
</organism>
<dbReference type="RefSeq" id="WP_200673139.1">
    <property type="nucleotide sequence ID" value="NZ_JAACYA010000001.1"/>
</dbReference>
<evidence type="ECO:0000256" key="1">
    <source>
        <dbReference type="ARBA" id="ARBA00022884"/>
    </source>
</evidence>
<evidence type="ECO:0000259" key="2">
    <source>
        <dbReference type="Pfam" id="PF02295"/>
    </source>
</evidence>
<dbReference type="EMBL" id="JAACYA010000001">
    <property type="protein sequence ID" value="MBK3331733.1"/>
    <property type="molecule type" value="Genomic_DNA"/>
</dbReference>
<reference evidence="3 4" key="1">
    <citation type="journal article" date="2021" name="Syst. Appl. Microbiol.">
        <title>Persephonella atlantica sp. nov.: How to adapt to physico-chemical gradients in high temperature hydrothermal habitats.</title>
        <authorList>
            <person name="Francois D.X."/>
            <person name="Godfroy A."/>
            <person name="Mathien C."/>
            <person name="Aube J."/>
            <person name="Cathalot C."/>
            <person name="Lesongeur F."/>
            <person name="L'Haridon S."/>
            <person name="Philippon X."/>
            <person name="Roussel E.G."/>
        </authorList>
    </citation>
    <scope>NUCLEOTIDE SEQUENCE [LARGE SCALE GENOMIC DNA]</scope>
    <source>
        <strain evidence="3 4">MO1340</strain>
    </source>
</reference>
<dbReference type="InterPro" id="IPR036390">
    <property type="entry name" value="WH_DNA-bd_sf"/>
</dbReference>
<keyword evidence="4" id="KW-1185">Reference proteome</keyword>
<dbReference type="Gene3D" id="1.10.10.10">
    <property type="entry name" value="Winged helix-like DNA-binding domain superfamily/Winged helix DNA-binding domain"/>
    <property type="match status" value="1"/>
</dbReference>
<evidence type="ECO:0000313" key="3">
    <source>
        <dbReference type="EMBL" id="MBK3331733.1"/>
    </source>
</evidence>
<proteinExistence type="predicted"/>